<evidence type="ECO:0000313" key="1">
    <source>
        <dbReference type="EMBL" id="KYM77088.1"/>
    </source>
</evidence>
<evidence type="ECO:0000313" key="2">
    <source>
        <dbReference type="Proteomes" id="UP000078540"/>
    </source>
</evidence>
<proteinExistence type="predicted"/>
<sequence length="290" mass="32909">MKNRVAREEQWKQEAKILFLLPIASILPTYPHSESRYRLQLLSDEDNYRLVTPTEHRGERVVTRTKYHLVGSWDEIERRPTKPSLIASLSLRTWLPQRMPAPVANGRSAALARQRDHVESDQRNPYIWPRDSTGLGRREPIVLVSSRCVEYPPNICRDSTGRSTNVSRETIPRIFTFQTRDEGSNTPLIQEINVCIKELASSPDDIKMPPTNTASQIVVRFSVRSIRLTCGGLNRHRVHGSVHASGRDDVVNGFQEWSLIPVSLTLIRTLAYDRRGHAGMPASLAVRCSA</sequence>
<keyword evidence="2" id="KW-1185">Reference proteome</keyword>
<accession>A0A195AXW1</accession>
<organism evidence="1 2">
    <name type="scientific">Atta colombica</name>
    <dbReference type="NCBI Taxonomy" id="520822"/>
    <lineage>
        <taxon>Eukaryota</taxon>
        <taxon>Metazoa</taxon>
        <taxon>Ecdysozoa</taxon>
        <taxon>Arthropoda</taxon>
        <taxon>Hexapoda</taxon>
        <taxon>Insecta</taxon>
        <taxon>Pterygota</taxon>
        <taxon>Neoptera</taxon>
        <taxon>Endopterygota</taxon>
        <taxon>Hymenoptera</taxon>
        <taxon>Apocrita</taxon>
        <taxon>Aculeata</taxon>
        <taxon>Formicoidea</taxon>
        <taxon>Formicidae</taxon>
        <taxon>Myrmicinae</taxon>
        <taxon>Atta</taxon>
    </lineage>
</organism>
<reference evidence="1 2" key="1">
    <citation type="submission" date="2015-09" db="EMBL/GenBank/DDBJ databases">
        <title>Atta colombica WGS genome.</title>
        <authorList>
            <person name="Nygaard S."/>
            <person name="Hu H."/>
            <person name="Boomsma J."/>
            <person name="Zhang G."/>
        </authorList>
    </citation>
    <scope>NUCLEOTIDE SEQUENCE [LARGE SCALE GENOMIC DNA]</scope>
    <source>
        <strain evidence="1">Treedump-2</strain>
        <tissue evidence="1">Whole body</tissue>
    </source>
</reference>
<gene>
    <name evidence="1" type="ORF">ALC53_12382</name>
</gene>
<name>A0A195AXW1_9HYME</name>
<protein>
    <submittedName>
        <fullName evidence="1">Uncharacterized protein</fullName>
    </submittedName>
</protein>
<dbReference type="AlphaFoldDB" id="A0A195AXW1"/>
<dbReference type="Proteomes" id="UP000078540">
    <property type="component" value="Unassembled WGS sequence"/>
</dbReference>
<dbReference type="EMBL" id="KQ976703">
    <property type="protein sequence ID" value="KYM77088.1"/>
    <property type="molecule type" value="Genomic_DNA"/>
</dbReference>